<dbReference type="InterPro" id="IPR036291">
    <property type="entry name" value="NAD(P)-bd_dom_sf"/>
</dbReference>
<dbReference type="SUPFAM" id="SSF55347">
    <property type="entry name" value="Glyceraldehyde-3-phosphate dehydrogenase-like, C-terminal domain"/>
    <property type="match status" value="1"/>
</dbReference>
<dbReference type="EMBL" id="JAUSUR010000005">
    <property type="protein sequence ID" value="MDQ0362077.1"/>
    <property type="molecule type" value="Genomic_DNA"/>
</dbReference>
<dbReference type="InterPro" id="IPR055170">
    <property type="entry name" value="GFO_IDH_MocA-like_dom"/>
</dbReference>
<organism evidence="3 4">
    <name type="scientific">Breznakia pachnodae</name>
    <dbReference type="NCBI Taxonomy" id="265178"/>
    <lineage>
        <taxon>Bacteria</taxon>
        <taxon>Bacillati</taxon>
        <taxon>Bacillota</taxon>
        <taxon>Erysipelotrichia</taxon>
        <taxon>Erysipelotrichales</taxon>
        <taxon>Erysipelotrichaceae</taxon>
        <taxon>Breznakia</taxon>
    </lineage>
</organism>
<feature type="domain" description="Gfo/Idh/MocA-like oxidoreductase N-terminal" evidence="1">
    <location>
        <begin position="4"/>
        <end position="118"/>
    </location>
</feature>
<sequence length="350" mass="39813">MNVKLGIIGFGGMGKWHEQNATRVEGVEICAVCEIDDTKRKEAEDLGYPVYKNVDDLLANEEVNTVLLTVPNHLHKEIAIKAANAGKHIIDEKPAALNTKEFDEMVAAAKANDVIMTVHQNRRWDRDFRIAKKVYEEHMIGDIFTIESKLHTANGRIHEWHLYKKYGGGMLYDWGVHLIDQALQMMKGAKVLSVFGDLKSIINDEVDDYFKILLKFDNGITYHIELGTYVLNYQPRWLVAGNRGTLKINTFACDGEIWRTSELLDKLPAQIAETVAGPTRQFAPQPAGALYSEELPEVETDWTDFYQNFVNVLNGKEEQIVKLDEVRRVLSIMEAVWKSSDTNEAILFEK</sequence>
<dbReference type="Proteomes" id="UP001230220">
    <property type="component" value="Unassembled WGS sequence"/>
</dbReference>
<gene>
    <name evidence="3" type="ORF">J2S15_002830</name>
</gene>
<dbReference type="PANTHER" id="PTHR43708:SF8">
    <property type="entry name" value="OXIDOREDUCTASE"/>
    <property type="match status" value="1"/>
</dbReference>
<dbReference type="InterPro" id="IPR051317">
    <property type="entry name" value="Gfo/Idh/MocA_oxidoreduct"/>
</dbReference>
<reference evidence="3 4" key="1">
    <citation type="submission" date="2023-07" db="EMBL/GenBank/DDBJ databases">
        <title>Genomic Encyclopedia of Type Strains, Phase IV (KMG-IV): sequencing the most valuable type-strain genomes for metagenomic binning, comparative biology and taxonomic classification.</title>
        <authorList>
            <person name="Goeker M."/>
        </authorList>
    </citation>
    <scope>NUCLEOTIDE SEQUENCE [LARGE SCALE GENOMIC DNA]</scope>
    <source>
        <strain evidence="3 4">DSM 16784</strain>
    </source>
</reference>
<protein>
    <submittedName>
        <fullName evidence="3">Dehydrogenase</fullName>
    </submittedName>
</protein>
<proteinExistence type="predicted"/>
<dbReference type="PANTHER" id="PTHR43708">
    <property type="entry name" value="CONSERVED EXPRESSED OXIDOREDUCTASE (EUROFUNG)"/>
    <property type="match status" value="1"/>
</dbReference>
<comment type="caution">
    <text evidence="3">The sequence shown here is derived from an EMBL/GenBank/DDBJ whole genome shotgun (WGS) entry which is preliminary data.</text>
</comment>
<dbReference type="Pfam" id="PF22725">
    <property type="entry name" value="GFO_IDH_MocA_C3"/>
    <property type="match status" value="1"/>
</dbReference>
<accession>A0ABU0E5C2</accession>
<evidence type="ECO:0000259" key="1">
    <source>
        <dbReference type="Pfam" id="PF01408"/>
    </source>
</evidence>
<keyword evidence="4" id="KW-1185">Reference proteome</keyword>
<dbReference type="Pfam" id="PF01408">
    <property type="entry name" value="GFO_IDH_MocA"/>
    <property type="match status" value="1"/>
</dbReference>
<evidence type="ECO:0000259" key="2">
    <source>
        <dbReference type="Pfam" id="PF22725"/>
    </source>
</evidence>
<evidence type="ECO:0000313" key="3">
    <source>
        <dbReference type="EMBL" id="MDQ0362077.1"/>
    </source>
</evidence>
<feature type="domain" description="GFO/IDH/MocA-like oxidoreductase" evidence="2">
    <location>
        <begin position="128"/>
        <end position="246"/>
    </location>
</feature>
<evidence type="ECO:0000313" key="4">
    <source>
        <dbReference type="Proteomes" id="UP001230220"/>
    </source>
</evidence>
<dbReference type="InterPro" id="IPR000683">
    <property type="entry name" value="Gfo/Idh/MocA-like_OxRdtase_N"/>
</dbReference>
<dbReference type="Gene3D" id="3.30.360.10">
    <property type="entry name" value="Dihydrodipicolinate Reductase, domain 2"/>
    <property type="match status" value="1"/>
</dbReference>
<name>A0ABU0E5C2_9FIRM</name>
<dbReference type="SUPFAM" id="SSF51735">
    <property type="entry name" value="NAD(P)-binding Rossmann-fold domains"/>
    <property type="match status" value="1"/>
</dbReference>
<dbReference type="Gene3D" id="3.40.50.720">
    <property type="entry name" value="NAD(P)-binding Rossmann-like Domain"/>
    <property type="match status" value="1"/>
</dbReference>
<dbReference type="RefSeq" id="WP_307409362.1">
    <property type="nucleotide sequence ID" value="NZ_JAUSUR010000005.1"/>
</dbReference>